<sequence>YSWPENSEYIYKPPINKWETESLRLYEHPTLYVGDYNSRHHEWGYEANDENAGFHKGRSCCEQVLTLTSSSEAGYQKCMKTGVILMDLSSVHDTVRRERLLLKLSRVVWCKKTIDLIKSMLTNRRMILTGTRWGAGAEMLRIAALSLMYSASEYYALEWTKSKHAKKINTQLNTTMRIISGTHKSTSTPWLPIISNIPPPPLRREEFLIN</sequence>
<organism evidence="1 2">
    <name type="scientific">Aphis craccivora</name>
    <name type="common">Cowpea aphid</name>
    <dbReference type="NCBI Taxonomy" id="307492"/>
    <lineage>
        <taxon>Eukaryota</taxon>
        <taxon>Metazoa</taxon>
        <taxon>Ecdysozoa</taxon>
        <taxon>Arthropoda</taxon>
        <taxon>Hexapoda</taxon>
        <taxon>Insecta</taxon>
        <taxon>Pterygota</taxon>
        <taxon>Neoptera</taxon>
        <taxon>Paraneoptera</taxon>
        <taxon>Hemiptera</taxon>
        <taxon>Sternorrhyncha</taxon>
        <taxon>Aphidomorpha</taxon>
        <taxon>Aphidoidea</taxon>
        <taxon>Aphididae</taxon>
        <taxon>Aphidini</taxon>
        <taxon>Aphis</taxon>
        <taxon>Aphis</taxon>
    </lineage>
</organism>
<dbReference type="InterPro" id="IPR052560">
    <property type="entry name" value="RdDP_mobile_element"/>
</dbReference>
<proteinExistence type="predicted"/>
<accession>A0A6G0X6R8</accession>
<evidence type="ECO:0000313" key="2">
    <source>
        <dbReference type="Proteomes" id="UP000478052"/>
    </source>
</evidence>
<dbReference type="EMBL" id="VUJU01008089">
    <property type="protein sequence ID" value="KAF0735685.1"/>
    <property type="molecule type" value="Genomic_DNA"/>
</dbReference>
<evidence type="ECO:0000313" key="1">
    <source>
        <dbReference type="EMBL" id="KAF0735685.1"/>
    </source>
</evidence>
<keyword evidence="2" id="KW-1185">Reference proteome</keyword>
<protein>
    <submittedName>
        <fullName evidence="1">Uncharacterized protein</fullName>
    </submittedName>
</protein>
<reference evidence="1 2" key="1">
    <citation type="submission" date="2019-08" db="EMBL/GenBank/DDBJ databases">
        <title>Whole genome of Aphis craccivora.</title>
        <authorList>
            <person name="Voronova N.V."/>
            <person name="Shulinski R.S."/>
            <person name="Bandarenka Y.V."/>
            <person name="Zhorov D.G."/>
            <person name="Warner D."/>
        </authorList>
    </citation>
    <scope>NUCLEOTIDE SEQUENCE [LARGE SCALE GENOMIC DNA]</scope>
    <source>
        <strain evidence="1">180601</strain>
        <tissue evidence="1">Whole Body</tissue>
    </source>
</reference>
<dbReference type="PANTHER" id="PTHR36688">
    <property type="entry name" value="ENDO/EXONUCLEASE/PHOSPHATASE DOMAIN-CONTAINING PROTEIN"/>
    <property type="match status" value="1"/>
</dbReference>
<dbReference type="Proteomes" id="UP000478052">
    <property type="component" value="Unassembled WGS sequence"/>
</dbReference>
<feature type="non-terminal residue" evidence="1">
    <location>
        <position position="210"/>
    </location>
</feature>
<name>A0A6G0X6R8_APHCR</name>
<comment type="caution">
    <text evidence="1">The sequence shown here is derived from an EMBL/GenBank/DDBJ whole genome shotgun (WGS) entry which is preliminary data.</text>
</comment>
<feature type="non-terminal residue" evidence="1">
    <location>
        <position position="1"/>
    </location>
</feature>
<gene>
    <name evidence="1" type="ORF">FWK35_00030260</name>
</gene>
<dbReference type="AlphaFoldDB" id="A0A6G0X6R8"/>
<dbReference type="PANTHER" id="PTHR36688:SF1">
    <property type="entry name" value="ENDONUCLEASE_EXONUCLEASE_PHOSPHATASE DOMAIN-CONTAINING PROTEIN"/>
    <property type="match status" value="1"/>
</dbReference>